<dbReference type="Gene3D" id="3.40.50.10180">
    <property type="entry name" value="Glycerate kinase, MOFRL-like N-terminal domain"/>
    <property type="match status" value="1"/>
</dbReference>
<dbReference type="InterPro" id="IPR025286">
    <property type="entry name" value="MOFRL_assoc_dom"/>
</dbReference>
<dbReference type="HOGENOM" id="CLU_032279_1_1_2"/>
<reference evidence="4" key="1">
    <citation type="submission" date="2012-03" db="EMBL/GenBank/DDBJ databases">
        <title>Complete genome of Caldisphaera lagunensis DSM 15908.</title>
        <authorList>
            <person name="Lucas S."/>
            <person name="Copeland A."/>
            <person name="Lapidus A."/>
            <person name="Glavina del Rio T."/>
            <person name="Dalin E."/>
            <person name="Tice H."/>
            <person name="Bruce D."/>
            <person name="Goodwin L."/>
            <person name="Pitluck S."/>
            <person name="Peters L."/>
            <person name="Mikhailova N."/>
            <person name="Teshima H."/>
            <person name="Kyrpides N."/>
            <person name="Mavromatis K."/>
            <person name="Ivanova N."/>
            <person name="Brettin T."/>
            <person name="Detter J.C."/>
            <person name="Han C."/>
            <person name="Larimer F."/>
            <person name="Land M."/>
            <person name="Hauser L."/>
            <person name="Markowitz V."/>
            <person name="Cheng J.-F."/>
            <person name="Hugenholtz P."/>
            <person name="Woyke T."/>
            <person name="Wu D."/>
            <person name="Spring S."/>
            <person name="Schroeder M."/>
            <person name="Brambilla E."/>
            <person name="Klenk H.-P."/>
            <person name="Eisen J.A."/>
        </authorList>
    </citation>
    <scope>NUCLEOTIDE SEQUENCE [LARGE SCALE GENOMIC DNA]</scope>
    <source>
        <strain evidence="4">DSM 15908 / JCM 11604 / IC-154</strain>
    </source>
</reference>
<dbReference type="EMBL" id="CP003378">
    <property type="protein sequence ID" value="AFZ70305.1"/>
    <property type="molecule type" value="Genomic_DNA"/>
</dbReference>
<sequence>MTNPKDDLKGLINEILVKSDLSIHVKEYLKNININNVIIISFGKGSTSMSDGALEILDNKIEGGVVVIPKGSKRPKGNFEVIESSHPIPDENSIKAADSIMEWIKTSDEKTNFLFLISGGGSSLVEKPLNKISLDDIKVLNKLLLDSGASISEINTVRKHVSQIKGGRLASYIYPKKAYGLYASDVPGDVLDQIASGPTVPDPTTFNDAFNVILNYGLNDKIPKSVLDVLSEGIKGNIRETPKPGDKVFEKIKNEIIANNELILRHVSNLLSNMGYKTIILTSRIEGESREVGYALASITLDCINKGLPISPPVAFILGGETSVTVKGNGIGGRNMELALSWGLKISENTHYKNRTAILAIATDGIDGPTDSAGALLSGEDIDYIKSLGIDIKKELKNNNSYYVLNKANLLIKTGQTGSNLNNVIIITIK</sequence>
<dbReference type="GeneID" id="14211805"/>
<organism evidence="3 4">
    <name type="scientific">Caldisphaera lagunensis (strain DSM 15908 / JCM 11604 / ANMR 0165 / IC-154)</name>
    <dbReference type="NCBI Taxonomy" id="1056495"/>
    <lineage>
        <taxon>Archaea</taxon>
        <taxon>Thermoproteota</taxon>
        <taxon>Thermoprotei</taxon>
        <taxon>Acidilobales</taxon>
        <taxon>Caldisphaeraceae</taxon>
        <taxon>Caldisphaera</taxon>
    </lineage>
</organism>
<dbReference type="SUPFAM" id="SSF82544">
    <property type="entry name" value="GckA/TtuD-like"/>
    <property type="match status" value="1"/>
</dbReference>
<dbReference type="InterPro" id="IPR039760">
    <property type="entry name" value="MOFRL_protein"/>
</dbReference>
<gene>
    <name evidence="3" type="ordered locus">Calag_0545</name>
</gene>
<dbReference type="Gene3D" id="3.40.1480.10">
    <property type="entry name" value="MOFRL domain"/>
    <property type="match status" value="1"/>
</dbReference>
<dbReference type="InterPro" id="IPR037035">
    <property type="entry name" value="GK-like_C_sf"/>
</dbReference>
<keyword evidence="3" id="KW-0808">Transferase</keyword>
<dbReference type="InParanoid" id="L0AB77"/>
<dbReference type="STRING" id="1056495.Calag_0545"/>
<feature type="domain" description="MOFRL-associated" evidence="2">
    <location>
        <begin position="29"/>
        <end position="230"/>
    </location>
</feature>
<dbReference type="FunCoup" id="L0AB77">
    <property type="interactions" value="108"/>
</dbReference>
<dbReference type="InterPro" id="IPR038614">
    <property type="entry name" value="GK_N_sf"/>
</dbReference>
<dbReference type="Proteomes" id="UP000010469">
    <property type="component" value="Chromosome"/>
</dbReference>
<evidence type="ECO:0000259" key="1">
    <source>
        <dbReference type="Pfam" id="PF05161"/>
    </source>
</evidence>
<dbReference type="RefSeq" id="WP_015232203.1">
    <property type="nucleotide sequence ID" value="NC_019791.1"/>
</dbReference>
<dbReference type="AlphaFoldDB" id="L0AB77"/>
<keyword evidence="3" id="KW-0418">Kinase</keyword>
<protein>
    <submittedName>
        <fullName evidence="3">Putative glycerate kinase</fullName>
    </submittedName>
</protein>
<accession>L0AB77</accession>
<dbReference type="GO" id="GO:0008887">
    <property type="term" value="F:glycerate kinase activity"/>
    <property type="evidence" value="ECO:0007669"/>
    <property type="project" value="InterPro"/>
</dbReference>
<evidence type="ECO:0000259" key="2">
    <source>
        <dbReference type="Pfam" id="PF13660"/>
    </source>
</evidence>
<feature type="domain" description="MOFRL" evidence="1">
    <location>
        <begin position="315"/>
        <end position="423"/>
    </location>
</feature>
<dbReference type="PANTHER" id="PTHR12227">
    <property type="entry name" value="GLYCERATE KINASE"/>
    <property type="match status" value="1"/>
</dbReference>
<evidence type="ECO:0000313" key="3">
    <source>
        <dbReference type="EMBL" id="AFZ70305.1"/>
    </source>
</evidence>
<dbReference type="Pfam" id="PF05161">
    <property type="entry name" value="MOFRL"/>
    <property type="match status" value="1"/>
</dbReference>
<dbReference type="GO" id="GO:0005737">
    <property type="term" value="C:cytoplasm"/>
    <property type="evidence" value="ECO:0007669"/>
    <property type="project" value="TreeGrafter"/>
</dbReference>
<dbReference type="PANTHER" id="PTHR12227:SF0">
    <property type="entry name" value="GLYCERATE KINASE"/>
    <property type="match status" value="1"/>
</dbReference>
<dbReference type="InterPro" id="IPR007835">
    <property type="entry name" value="MOFRL"/>
</dbReference>
<keyword evidence="4" id="KW-1185">Reference proteome</keyword>
<name>L0AB77_CALLD</name>
<dbReference type="Pfam" id="PF13660">
    <property type="entry name" value="DUF4147"/>
    <property type="match status" value="1"/>
</dbReference>
<dbReference type="OrthoDB" id="10741at2157"/>
<evidence type="ECO:0000313" key="4">
    <source>
        <dbReference type="Proteomes" id="UP000010469"/>
    </source>
</evidence>
<dbReference type="eggNOG" id="arCOG04170">
    <property type="taxonomic scope" value="Archaea"/>
</dbReference>
<dbReference type="KEGG" id="clg:Calag_0545"/>
<proteinExistence type="predicted"/>